<dbReference type="RefSeq" id="XP_004364421.1">
    <property type="nucleotide sequence ID" value="XM_004364364.2"/>
</dbReference>
<dbReference type="InParanoid" id="A0A0D2VJP5"/>
<dbReference type="PANTHER" id="PTHR10182">
    <property type="entry name" value="CALCIUM-BINDING PROTEIN 39-RELATED"/>
    <property type="match status" value="1"/>
</dbReference>
<accession>A0A0D2VJP5</accession>
<evidence type="ECO:0000313" key="2">
    <source>
        <dbReference type="EMBL" id="KJE90212.1"/>
    </source>
</evidence>
<dbReference type="Pfam" id="PF08569">
    <property type="entry name" value="Mo25"/>
    <property type="match status" value="1"/>
</dbReference>
<dbReference type="InterPro" id="IPR013878">
    <property type="entry name" value="Mo25"/>
</dbReference>
<comment type="similarity">
    <text evidence="1">Belongs to the Mo25 family.</text>
</comment>
<dbReference type="OMA" id="AYDHKES"/>
<dbReference type="GO" id="GO:0035556">
    <property type="term" value="P:intracellular signal transduction"/>
    <property type="evidence" value="ECO:0007669"/>
    <property type="project" value="TreeGrafter"/>
</dbReference>
<gene>
    <name evidence="2" type="ORF">CAOG_001553</name>
</gene>
<dbReference type="InterPro" id="IPR011989">
    <property type="entry name" value="ARM-like"/>
</dbReference>
<reference evidence="3" key="1">
    <citation type="submission" date="2011-02" db="EMBL/GenBank/DDBJ databases">
        <title>The Genome Sequence of Capsaspora owczarzaki ATCC 30864.</title>
        <authorList>
            <person name="Russ C."/>
            <person name="Cuomo C."/>
            <person name="Burger G."/>
            <person name="Gray M.W."/>
            <person name="Holland P.W.H."/>
            <person name="King N."/>
            <person name="Lang F.B.F."/>
            <person name="Roger A.J."/>
            <person name="Ruiz-Trillo I."/>
            <person name="Young S.K."/>
            <person name="Zeng Q."/>
            <person name="Gargeya S."/>
            <person name="Alvarado L."/>
            <person name="Berlin A."/>
            <person name="Chapman S.B."/>
            <person name="Chen Z."/>
            <person name="Freedman E."/>
            <person name="Gellesch M."/>
            <person name="Goldberg J."/>
            <person name="Griggs A."/>
            <person name="Gujja S."/>
            <person name="Heilman E."/>
            <person name="Heiman D."/>
            <person name="Howarth C."/>
            <person name="Mehta T."/>
            <person name="Neiman D."/>
            <person name="Pearson M."/>
            <person name="Roberts A."/>
            <person name="Saif S."/>
            <person name="Shea T."/>
            <person name="Shenoy N."/>
            <person name="Sisk P."/>
            <person name="Stolte C."/>
            <person name="Sykes S."/>
            <person name="White J."/>
            <person name="Yandava C."/>
            <person name="Haas B."/>
            <person name="Nusbaum C."/>
            <person name="Birren B."/>
        </authorList>
    </citation>
    <scope>NUCLEOTIDE SEQUENCE</scope>
    <source>
        <strain evidence="3">ATCC 30864</strain>
    </source>
</reference>
<dbReference type="STRING" id="595528.A0A0D2VJP5"/>
<dbReference type="EMBL" id="KE346361">
    <property type="protein sequence ID" value="KJE90212.1"/>
    <property type="molecule type" value="Genomic_DNA"/>
</dbReference>
<dbReference type="PANTHER" id="PTHR10182:SF3">
    <property type="entry name" value="PROTEIN MO25"/>
    <property type="match status" value="1"/>
</dbReference>
<dbReference type="Gene3D" id="1.25.10.10">
    <property type="entry name" value="Leucine-rich Repeat Variant"/>
    <property type="match status" value="1"/>
</dbReference>
<name>A0A0D2VJP5_CAPO3</name>
<evidence type="ECO:0000313" key="3">
    <source>
        <dbReference type="Proteomes" id="UP000008743"/>
    </source>
</evidence>
<dbReference type="OrthoDB" id="609103at2759"/>
<dbReference type="AlphaFoldDB" id="A0A0D2VJP5"/>
<dbReference type="Proteomes" id="UP000008743">
    <property type="component" value="Unassembled WGS sequence"/>
</dbReference>
<dbReference type="GO" id="GO:0005737">
    <property type="term" value="C:cytoplasm"/>
    <property type="evidence" value="ECO:0007669"/>
    <property type="project" value="UniProtKB-ARBA"/>
</dbReference>
<protein>
    <submittedName>
        <fullName evidence="2">Mo25-PA</fullName>
    </submittedName>
</protein>
<evidence type="ECO:0000256" key="1">
    <source>
        <dbReference type="ARBA" id="ARBA00011012"/>
    </source>
</evidence>
<dbReference type="FunCoup" id="A0A0D2VJP5">
    <property type="interactions" value="170"/>
</dbReference>
<organism evidence="2 3">
    <name type="scientific">Capsaspora owczarzaki (strain ATCC 30864)</name>
    <dbReference type="NCBI Taxonomy" id="595528"/>
    <lineage>
        <taxon>Eukaryota</taxon>
        <taxon>Filasterea</taxon>
        <taxon>Capsaspora</taxon>
    </lineage>
</organism>
<dbReference type="FunFam" id="1.25.10.10:FF:000257">
    <property type="entry name" value="Conidiophore development protein hymA"/>
    <property type="match status" value="1"/>
</dbReference>
<keyword evidence="3" id="KW-1185">Reference proteome</keyword>
<sequence length="330" mass="38424">MAFLFKAKAKNPQDLVRAAKDCLGQLESKPSDKLAEEMSKHLQAMKTVLYGDGETDPHPELVAQLAQEVYSCDFLIPLVNNMARLEFEAKKDAAQIFGNLLRRQIGTRSPTVEYVCTKDHLLFTLLKDYENPEIALPAGQMLREALRYEALAKTVLHSEQFYKFFDYVELSTFDIASDAFATFKELLTRHKILCAEFLEKNYDRIFEQYTKLLLSENYVTRRQSLKLLGELLLDRANFSVMTRYISNPENLKMMMNMLKDKSKNIQFESFHVFKVFVANPNKTKPILDILLKNRDKLVDFLSKFHTERQDDEQFNDEKVYLIKQIKELTA</sequence>
<proteinExistence type="inferred from homology"/>
<dbReference type="GO" id="GO:0043539">
    <property type="term" value="F:protein serine/threonine kinase activator activity"/>
    <property type="evidence" value="ECO:0007669"/>
    <property type="project" value="TreeGrafter"/>
</dbReference>
<dbReference type="PhylomeDB" id="A0A0D2VJP5"/>
<dbReference type="SUPFAM" id="SSF48371">
    <property type="entry name" value="ARM repeat"/>
    <property type="match status" value="1"/>
</dbReference>
<dbReference type="eggNOG" id="KOG1566">
    <property type="taxonomic scope" value="Eukaryota"/>
</dbReference>
<dbReference type="InterPro" id="IPR016024">
    <property type="entry name" value="ARM-type_fold"/>
</dbReference>